<dbReference type="STRING" id="1314800.A0A1B7MK80"/>
<keyword evidence="7" id="KW-1185">Reference proteome</keyword>
<feature type="transmembrane region" description="Helical" evidence="5">
    <location>
        <begin position="216"/>
        <end position="236"/>
    </location>
</feature>
<organism evidence="6 7">
    <name type="scientific">Rhizopogon vinicolor AM-OR11-026</name>
    <dbReference type="NCBI Taxonomy" id="1314800"/>
    <lineage>
        <taxon>Eukaryota</taxon>
        <taxon>Fungi</taxon>
        <taxon>Dikarya</taxon>
        <taxon>Basidiomycota</taxon>
        <taxon>Agaricomycotina</taxon>
        <taxon>Agaricomycetes</taxon>
        <taxon>Agaricomycetidae</taxon>
        <taxon>Boletales</taxon>
        <taxon>Suillineae</taxon>
        <taxon>Rhizopogonaceae</taxon>
        <taxon>Rhizopogon</taxon>
    </lineage>
</organism>
<dbReference type="Gene3D" id="1.20.1250.20">
    <property type="entry name" value="MFS general substrate transporter like domains"/>
    <property type="match status" value="1"/>
</dbReference>
<feature type="transmembrane region" description="Helical" evidence="5">
    <location>
        <begin position="47"/>
        <end position="71"/>
    </location>
</feature>
<dbReference type="Proteomes" id="UP000092154">
    <property type="component" value="Unassembled WGS sequence"/>
</dbReference>
<keyword evidence="2 5" id="KW-0812">Transmembrane</keyword>
<reference evidence="6 7" key="1">
    <citation type="submission" date="2016-06" db="EMBL/GenBank/DDBJ databases">
        <title>Comparative genomics of the ectomycorrhizal sister species Rhizopogon vinicolor and Rhizopogon vesiculosus (Basidiomycota: Boletales) reveals a divergence of the mating type B locus.</title>
        <authorList>
            <consortium name="DOE Joint Genome Institute"/>
            <person name="Mujic A.B."/>
            <person name="Kuo A."/>
            <person name="Tritt A."/>
            <person name="Lipzen A."/>
            <person name="Chen C."/>
            <person name="Johnson J."/>
            <person name="Sharma A."/>
            <person name="Barry K."/>
            <person name="Grigoriev I.V."/>
            <person name="Spatafora J.W."/>
        </authorList>
    </citation>
    <scope>NUCLEOTIDE SEQUENCE [LARGE SCALE GENOMIC DNA]</scope>
    <source>
        <strain evidence="6 7">AM-OR11-026</strain>
    </source>
</reference>
<dbReference type="PANTHER" id="PTHR23510">
    <property type="entry name" value="INNER MEMBRANE TRANSPORT PROTEIN YAJR"/>
    <property type="match status" value="1"/>
</dbReference>
<evidence type="ECO:0000256" key="4">
    <source>
        <dbReference type="ARBA" id="ARBA00023136"/>
    </source>
</evidence>
<dbReference type="SUPFAM" id="SSF103473">
    <property type="entry name" value="MFS general substrate transporter"/>
    <property type="match status" value="1"/>
</dbReference>
<evidence type="ECO:0000313" key="6">
    <source>
        <dbReference type="EMBL" id="OAX33004.1"/>
    </source>
</evidence>
<feature type="transmembrane region" description="Helical" evidence="5">
    <location>
        <begin position="83"/>
        <end position="104"/>
    </location>
</feature>
<keyword evidence="3 5" id="KW-1133">Transmembrane helix</keyword>
<dbReference type="InterPro" id="IPR051068">
    <property type="entry name" value="MFS_Domain-Containing_Protein"/>
</dbReference>
<feature type="transmembrane region" description="Helical" evidence="5">
    <location>
        <begin position="116"/>
        <end position="134"/>
    </location>
</feature>
<sequence length="275" mass="30201">MVTSDSARYLGALYWSVHAMILKGLPDNIHLFSSRRETSNDEEDFKLPNIASLVIVISMNLLLLVSFFIVVSSSNKYAEYLGGNATFSGIVIGIPAAFAGLALIHLTRYDKGMYKMPLHVSCCFAILGNIAYALAYRANFLYLILIGRCLSGVSFSIFMYCKRYCSDPRIVGIRRCTTLASWLVICQGLGMSLGPFLGGLLYKIGFSNLIFNGYTSPGWVMASIFVGFWASVAAYFEDIPQSQTILELRSATDSKASVIVDEATGQDTELPTFLS</sequence>
<evidence type="ECO:0000256" key="2">
    <source>
        <dbReference type="ARBA" id="ARBA00022692"/>
    </source>
</evidence>
<dbReference type="InParanoid" id="A0A1B7MK80"/>
<evidence type="ECO:0000256" key="5">
    <source>
        <dbReference type="SAM" id="Phobius"/>
    </source>
</evidence>
<evidence type="ECO:0000256" key="1">
    <source>
        <dbReference type="ARBA" id="ARBA00004141"/>
    </source>
</evidence>
<gene>
    <name evidence="6" type="ORF">K503DRAFT_562464</name>
</gene>
<proteinExistence type="predicted"/>
<keyword evidence="4 5" id="KW-0472">Membrane</keyword>
<dbReference type="EMBL" id="KV448861">
    <property type="protein sequence ID" value="OAX33004.1"/>
    <property type="molecule type" value="Genomic_DNA"/>
</dbReference>
<feature type="transmembrane region" description="Helical" evidence="5">
    <location>
        <begin position="140"/>
        <end position="161"/>
    </location>
</feature>
<evidence type="ECO:0008006" key="8">
    <source>
        <dbReference type="Google" id="ProtNLM"/>
    </source>
</evidence>
<evidence type="ECO:0000256" key="3">
    <source>
        <dbReference type="ARBA" id="ARBA00022989"/>
    </source>
</evidence>
<dbReference type="AlphaFoldDB" id="A0A1B7MK80"/>
<accession>A0A1B7MK80</accession>
<evidence type="ECO:0000313" key="7">
    <source>
        <dbReference type="Proteomes" id="UP000092154"/>
    </source>
</evidence>
<name>A0A1B7MK80_9AGAM</name>
<dbReference type="PANTHER" id="PTHR23510:SF64">
    <property type="entry name" value="INNER MEMBRANE TRANSPORT PROTEIN YAJR"/>
    <property type="match status" value="1"/>
</dbReference>
<feature type="transmembrane region" description="Helical" evidence="5">
    <location>
        <begin position="182"/>
        <end position="204"/>
    </location>
</feature>
<dbReference type="OrthoDB" id="2015447at2759"/>
<dbReference type="InterPro" id="IPR036259">
    <property type="entry name" value="MFS_trans_sf"/>
</dbReference>
<comment type="subcellular location">
    <subcellularLocation>
        <location evidence="1">Membrane</location>
        <topology evidence="1">Multi-pass membrane protein</topology>
    </subcellularLocation>
</comment>
<dbReference type="GO" id="GO:0016020">
    <property type="term" value="C:membrane"/>
    <property type="evidence" value="ECO:0007669"/>
    <property type="project" value="UniProtKB-SubCell"/>
</dbReference>
<dbReference type="FunCoup" id="A0A1B7MK80">
    <property type="interactions" value="71"/>
</dbReference>
<protein>
    <recommendedName>
        <fullName evidence="8">MFS general substrate transporter</fullName>
    </recommendedName>
</protein>